<evidence type="ECO:0000313" key="3">
    <source>
        <dbReference type="Proteomes" id="UP000712600"/>
    </source>
</evidence>
<reference evidence="2" key="1">
    <citation type="submission" date="2019-12" db="EMBL/GenBank/DDBJ databases">
        <title>Genome sequencing and annotation of Brassica cretica.</title>
        <authorList>
            <person name="Studholme D.J."/>
            <person name="Sarris P."/>
        </authorList>
    </citation>
    <scope>NUCLEOTIDE SEQUENCE</scope>
    <source>
        <strain evidence="2">PFS-109/04</strain>
        <tissue evidence="2">Leaf</tissue>
    </source>
</reference>
<sequence>MVMGIDQPIVESTHTMTIILNGRVECMKSHQQRTTLQTAGYQYLETKLVSPTYTREVTSSQNTKAIFNKQDSRSGAFETEKEFQAAILAERELQAAVLTEREFQAVVLTEREFQKAVLAAHKETYGAAGREEDGTATEEAEDGTTTEKTKSPTEP</sequence>
<dbReference type="Proteomes" id="UP000712600">
    <property type="component" value="Unassembled WGS sequence"/>
</dbReference>
<feature type="compositionally biased region" description="Basic and acidic residues" evidence="1">
    <location>
        <begin position="124"/>
        <end position="133"/>
    </location>
</feature>
<comment type="caution">
    <text evidence="2">The sequence shown here is derived from an EMBL/GenBank/DDBJ whole genome shotgun (WGS) entry which is preliminary data.</text>
</comment>
<feature type="compositionally biased region" description="Acidic residues" evidence="1">
    <location>
        <begin position="134"/>
        <end position="144"/>
    </location>
</feature>
<accession>A0A8S9QII8</accession>
<protein>
    <submittedName>
        <fullName evidence="2">Uncharacterized protein</fullName>
    </submittedName>
</protein>
<dbReference type="EMBL" id="QGKX02001290">
    <property type="protein sequence ID" value="KAF3539542.1"/>
    <property type="molecule type" value="Genomic_DNA"/>
</dbReference>
<feature type="region of interest" description="Disordered" evidence="1">
    <location>
        <begin position="124"/>
        <end position="155"/>
    </location>
</feature>
<proteinExistence type="predicted"/>
<dbReference type="AlphaFoldDB" id="A0A8S9QII8"/>
<name>A0A8S9QII8_BRACR</name>
<evidence type="ECO:0000256" key="1">
    <source>
        <dbReference type="SAM" id="MobiDB-lite"/>
    </source>
</evidence>
<gene>
    <name evidence="2" type="ORF">F2Q69_00024437</name>
</gene>
<feature type="compositionally biased region" description="Basic and acidic residues" evidence="1">
    <location>
        <begin position="145"/>
        <end position="155"/>
    </location>
</feature>
<organism evidence="2 3">
    <name type="scientific">Brassica cretica</name>
    <name type="common">Mustard</name>
    <dbReference type="NCBI Taxonomy" id="69181"/>
    <lineage>
        <taxon>Eukaryota</taxon>
        <taxon>Viridiplantae</taxon>
        <taxon>Streptophyta</taxon>
        <taxon>Embryophyta</taxon>
        <taxon>Tracheophyta</taxon>
        <taxon>Spermatophyta</taxon>
        <taxon>Magnoliopsida</taxon>
        <taxon>eudicotyledons</taxon>
        <taxon>Gunneridae</taxon>
        <taxon>Pentapetalae</taxon>
        <taxon>rosids</taxon>
        <taxon>malvids</taxon>
        <taxon>Brassicales</taxon>
        <taxon>Brassicaceae</taxon>
        <taxon>Brassiceae</taxon>
        <taxon>Brassica</taxon>
    </lineage>
</organism>
<evidence type="ECO:0000313" key="2">
    <source>
        <dbReference type="EMBL" id="KAF3539542.1"/>
    </source>
</evidence>